<name>A0A5D0CYV9_9BACL</name>
<organism evidence="1 2">
    <name type="scientific">Paenibacillus faecis</name>
    <dbReference type="NCBI Taxonomy" id="862114"/>
    <lineage>
        <taxon>Bacteria</taxon>
        <taxon>Bacillati</taxon>
        <taxon>Bacillota</taxon>
        <taxon>Bacilli</taxon>
        <taxon>Bacillales</taxon>
        <taxon>Paenibacillaceae</taxon>
        <taxon>Paenibacillus</taxon>
    </lineage>
</organism>
<dbReference type="InterPro" id="IPR038228">
    <property type="entry name" value="Syd_sf"/>
</dbReference>
<reference evidence="1 2" key="1">
    <citation type="submission" date="2019-08" db="EMBL/GenBank/DDBJ databases">
        <title>Genome sequencing of Paenibacillus faecis DSM 23593(T).</title>
        <authorList>
            <person name="Kook J.-K."/>
            <person name="Park S.-N."/>
            <person name="Lim Y.K."/>
        </authorList>
    </citation>
    <scope>NUCLEOTIDE SEQUENCE [LARGE SCALE GENOMIC DNA]</scope>
    <source>
        <strain evidence="1 2">DSM 23593</strain>
    </source>
</reference>
<comment type="caution">
    <text evidence="1">The sequence shown here is derived from an EMBL/GenBank/DDBJ whole genome shotgun (WGS) entry which is preliminary data.</text>
</comment>
<dbReference type="Proteomes" id="UP000325218">
    <property type="component" value="Unassembled WGS sequence"/>
</dbReference>
<evidence type="ECO:0008006" key="3">
    <source>
        <dbReference type="Google" id="ProtNLM"/>
    </source>
</evidence>
<sequence>MNLKEVIYDYFQTNHPSSLVENTDLHDFSMIEQELGFKLHPDLQAYFGSYYFDEIEGILASSTVPATEKWGHWFEFNHEFKLPVTLHGPERDKDLKEQIMRAYQVWTGGYDFGQRFWVGEIFANIGQILLVFNNETGAVEWIDTDYGSFGNLDQDPNGIFTPTLVDLIVALTGSYQQR</sequence>
<dbReference type="RefSeq" id="WP_148450070.1">
    <property type="nucleotide sequence ID" value="NZ_VSDO01000001.1"/>
</dbReference>
<gene>
    <name evidence="1" type="ORF">FRY98_01950</name>
</gene>
<proteinExistence type="predicted"/>
<dbReference type="AlphaFoldDB" id="A0A5D0CYV9"/>
<dbReference type="EMBL" id="VSDO01000001">
    <property type="protein sequence ID" value="TYA14474.1"/>
    <property type="molecule type" value="Genomic_DNA"/>
</dbReference>
<evidence type="ECO:0000313" key="1">
    <source>
        <dbReference type="EMBL" id="TYA14474.1"/>
    </source>
</evidence>
<protein>
    <recommendedName>
        <fullName evidence="3">SMI1/KNR4 family protein</fullName>
    </recommendedName>
</protein>
<dbReference type="Gene3D" id="3.40.1580.20">
    <property type="entry name" value="Syd protein"/>
    <property type="match status" value="1"/>
</dbReference>
<evidence type="ECO:0000313" key="2">
    <source>
        <dbReference type="Proteomes" id="UP000325218"/>
    </source>
</evidence>
<keyword evidence="2" id="KW-1185">Reference proteome</keyword>
<dbReference type="OrthoDB" id="1933951at2"/>
<accession>A0A5D0CYV9</accession>